<evidence type="ECO:0000256" key="4">
    <source>
        <dbReference type="ARBA" id="ARBA00022989"/>
    </source>
</evidence>
<dbReference type="InterPro" id="IPR036259">
    <property type="entry name" value="MFS_trans_sf"/>
</dbReference>
<dbReference type="PANTHER" id="PTHR43124:SF10">
    <property type="entry name" value="PURINE EFFLUX PUMP PBUE"/>
    <property type="match status" value="1"/>
</dbReference>
<dbReference type="Proteomes" id="UP000186104">
    <property type="component" value="Chromosome"/>
</dbReference>
<keyword evidence="4 6" id="KW-1133">Transmembrane helix</keyword>
<dbReference type="CDD" id="cd17324">
    <property type="entry name" value="MFS_NepI_like"/>
    <property type="match status" value="1"/>
</dbReference>
<dbReference type="PROSITE" id="PS50850">
    <property type="entry name" value="MFS"/>
    <property type="match status" value="1"/>
</dbReference>
<keyword evidence="2" id="KW-1003">Cell membrane</keyword>
<feature type="transmembrane region" description="Helical" evidence="6">
    <location>
        <begin position="73"/>
        <end position="92"/>
    </location>
</feature>
<dbReference type="InterPro" id="IPR020846">
    <property type="entry name" value="MFS_dom"/>
</dbReference>
<feature type="transmembrane region" description="Helical" evidence="6">
    <location>
        <begin position="296"/>
        <end position="313"/>
    </location>
</feature>
<feature type="transmembrane region" description="Helical" evidence="6">
    <location>
        <begin position="363"/>
        <end position="382"/>
    </location>
</feature>
<dbReference type="Pfam" id="PF07690">
    <property type="entry name" value="MFS_1"/>
    <property type="match status" value="1"/>
</dbReference>
<feature type="transmembrane region" description="Helical" evidence="6">
    <location>
        <begin position="203"/>
        <end position="230"/>
    </location>
</feature>
<organism evidence="8 9">
    <name type="scientific">Dietzia timorensis</name>
    <dbReference type="NCBI Taxonomy" id="499555"/>
    <lineage>
        <taxon>Bacteria</taxon>
        <taxon>Bacillati</taxon>
        <taxon>Actinomycetota</taxon>
        <taxon>Actinomycetes</taxon>
        <taxon>Mycobacteriales</taxon>
        <taxon>Dietziaceae</taxon>
        <taxon>Dietzia</taxon>
    </lineage>
</organism>
<accession>A0A173LMI4</accession>
<evidence type="ECO:0000256" key="3">
    <source>
        <dbReference type="ARBA" id="ARBA00022692"/>
    </source>
</evidence>
<evidence type="ECO:0000313" key="9">
    <source>
        <dbReference type="Proteomes" id="UP000186104"/>
    </source>
</evidence>
<dbReference type="InterPro" id="IPR011701">
    <property type="entry name" value="MFS"/>
</dbReference>
<dbReference type="InterPro" id="IPR050189">
    <property type="entry name" value="MFS_Efflux_Transporters"/>
</dbReference>
<dbReference type="GO" id="GO:0022857">
    <property type="term" value="F:transmembrane transporter activity"/>
    <property type="evidence" value="ECO:0007669"/>
    <property type="project" value="InterPro"/>
</dbReference>
<feature type="transmembrane region" description="Helical" evidence="6">
    <location>
        <begin position="131"/>
        <end position="153"/>
    </location>
</feature>
<feature type="transmembrane region" description="Helical" evidence="6">
    <location>
        <begin position="98"/>
        <end position="119"/>
    </location>
</feature>
<protein>
    <submittedName>
        <fullName evidence="8">Purine efflux pump PbuE</fullName>
    </submittedName>
</protein>
<feature type="transmembrane region" description="Helical" evidence="6">
    <location>
        <begin position="242"/>
        <end position="260"/>
    </location>
</feature>
<dbReference type="KEGG" id="dtm:BJL86_0987"/>
<evidence type="ECO:0000256" key="1">
    <source>
        <dbReference type="ARBA" id="ARBA00004651"/>
    </source>
</evidence>
<evidence type="ECO:0000256" key="2">
    <source>
        <dbReference type="ARBA" id="ARBA00022475"/>
    </source>
</evidence>
<dbReference type="GO" id="GO:0005886">
    <property type="term" value="C:plasma membrane"/>
    <property type="evidence" value="ECO:0007669"/>
    <property type="project" value="UniProtKB-SubCell"/>
</dbReference>
<evidence type="ECO:0000259" key="7">
    <source>
        <dbReference type="PROSITE" id="PS50850"/>
    </source>
</evidence>
<keyword evidence="5 6" id="KW-0472">Membrane</keyword>
<gene>
    <name evidence="8" type="ORF">BJL86_0987</name>
</gene>
<keyword evidence="9" id="KW-1185">Reference proteome</keyword>
<evidence type="ECO:0000313" key="8">
    <source>
        <dbReference type="EMBL" id="ANI91780.1"/>
    </source>
</evidence>
<feature type="domain" description="Major facilitator superfamily (MFS) profile" evidence="7">
    <location>
        <begin position="7"/>
        <end position="387"/>
    </location>
</feature>
<feature type="transmembrane region" description="Helical" evidence="6">
    <location>
        <begin position="334"/>
        <end position="357"/>
    </location>
</feature>
<evidence type="ECO:0000256" key="6">
    <source>
        <dbReference type="SAM" id="Phobius"/>
    </source>
</evidence>
<sequence>MKTGPSWLFALFFAAFVVYTDDYVIAGLLPEMAADLDVTTAGAGQLVTVFSLTVAVAAPLAAVLFANVPRRRLFTGALIVFALANLCAAATPSYAVLLVLRVLAALAAASMTPALFAYAAANAPPERVGRFIAVVALGVTGSIAAGVPIGTWIGGSLGWRATFATMAVAGLCALFSLLATLPRGELVEAAPTLGEQFGTLTRFPIVMGLLANAALMTGSMMLLTYLAPYLTETTTGGVSERAVSFAFAGLAGIAGIWLGGLASDRWGPDRTLIVGIGVFFLTMLVLWALWFARPAPLPLVLTFTAIWGGMAFWNSPAIQARLHALAGPVAPQALALNTSGTYLGVAAGGAAGGILLGTVGVGALPPVAAGFGVLALGLIALASRSAARTAK</sequence>
<feature type="transmembrane region" description="Helical" evidence="6">
    <location>
        <begin position="44"/>
        <end position="66"/>
    </location>
</feature>
<keyword evidence="3 6" id="KW-0812">Transmembrane</keyword>
<feature type="transmembrane region" description="Helical" evidence="6">
    <location>
        <begin position="159"/>
        <end position="182"/>
    </location>
</feature>
<reference evidence="8 9" key="1">
    <citation type="submission" date="2016-06" db="EMBL/GenBank/DDBJ databases">
        <title>Complete genome sequence of a saline-alkali tolerant type strain Dietzia timorensis ID05-A0528T.</title>
        <authorList>
            <person name="Wu X."/>
        </authorList>
    </citation>
    <scope>NUCLEOTIDE SEQUENCE [LARGE SCALE GENOMIC DNA]</scope>
    <source>
        <strain evidence="8 9">ID05-A0528</strain>
    </source>
</reference>
<dbReference type="SUPFAM" id="SSF103473">
    <property type="entry name" value="MFS general substrate transporter"/>
    <property type="match status" value="1"/>
</dbReference>
<dbReference type="AlphaFoldDB" id="A0A173LMI4"/>
<comment type="subcellular location">
    <subcellularLocation>
        <location evidence="1">Cell membrane</location>
        <topology evidence="1">Multi-pass membrane protein</topology>
    </subcellularLocation>
</comment>
<dbReference type="EMBL" id="CP015961">
    <property type="protein sequence ID" value="ANI91780.1"/>
    <property type="molecule type" value="Genomic_DNA"/>
</dbReference>
<feature type="transmembrane region" description="Helical" evidence="6">
    <location>
        <begin position="272"/>
        <end position="290"/>
    </location>
</feature>
<proteinExistence type="predicted"/>
<dbReference type="OrthoDB" id="9814237at2"/>
<dbReference type="Gene3D" id="1.20.1250.20">
    <property type="entry name" value="MFS general substrate transporter like domains"/>
    <property type="match status" value="1"/>
</dbReference>
<dbReference type="PANTHER" id="PTHR43124">
    <property type="entry name" value="PURINE EFFLUX PUMP PBUE"/>
    <property type="match status" value="1"/>
</dbReference>
<dbReference type="RefSeq" id="WP_075844856.1">
    <property type="nucleotide sequence ID" value="NZ_CP015961.1"/>
</dbReference>
<name>A0A173LMI4_9ACTN</name>
<evidence type="ECO:0000256" key="5">
    <source>
        <dbReference type="ARBA" id="ARBA00023136"/>
    </source>
</evidence>
<dbReference type="STRING" id="499555.BJL86_0987"/>